<protein>
    <recommendedName>
        <fullName evidence="2">Cytochrome C</fullName>
    </recommendedName>
</protein>
<dbReference type="AlphaFoldDB" id="A0A5J4L9S2"/>
<name>A0A5J4L9S2_9ZZZZ</name>
<sequence length="106" mass="12529">MVIKDVDKVFATAIRVVQGLYRDGVLQKPADWTFAPDLLQFYEAKSSIEQDLYLMFLEYRMRTFQGAFHMNPDYMHWYGWAPMKETLQKIKDEAVKLRAEKTSAKQ</sequence>
<dbReference type="SUPFAM" id="SSF48695">
    <property type="entry name" value="Multiheme cytochromes"/>
    <property type="match status" value="1"/>
</dbReference>
<proteinExistence type="predicted"/>
<accession>A0A5J4L9S2</accession>
<evidence type="ECO:0000313" key="1">
    <source>
        <dbReference type="EMBL" id="GER94809.1"/>
    </source>
</evidence>
<evidence type="ECO:0008006" key="2">
    <source>
        <dbReference type="Google" id="ProtNLM"/>
    </source>
</evidence>
<dbReference type="Gene3D" id="1.20.850.10">
    <property type="entry name" value="Hydroxylamine Oxidoreductase, Chain A, domain 2"/>
    <property type="match status" value="1"/>
</dbReference>
<gene>
    <name evidence="1" type="ORF">A45J_2574</name>
</gene>
<organism evidence="1">
    <name type="scientific">hot springs metagenome</name>
    <dbReference type="NCBI Taxonomy" id="433727"/>
    <lineage>
        <taxon>unclassified sequences</taxon>
        <taxon>metagenomes</taxon>
        <taxon>ecological metagenomes</taxon>
    </lineage>
</organism>
<reference evidence="1" key="1">
    <citation type="submission" date="2019-10" db="EMBL/GenBank/DDBJ databases">
        <title>Metagenomic sequencing of thiosulfate-disproportionating enrichment culture.</title>
        <authorList>
            <person name="Umezawa K."/>
            <person name="Kojima H."/>
            <person name="Fukui M."/>
        </authorList>
    </citation>
    <scope>NUCLEOTIDE SEQUENCE</scope>
    <source>
        <strain evidence="1">45J</strain>
    </source>
</reference>
<comment type="caution">
    <text evidence="1">The sequence shown here is derived from an EMBL/GenBank/DDBJ whole genome shotgun (WGS) entry which is preliminary data.</text>
</comment>
<dbReference type="InterPro" id="IPR036280">
    <property type="entry name" value="Multihaem_cyt_sf"/>
</dbReference>
<dbReference type="EMBL" id="BLAB01000001">
    <property type="protein sequence ID" value="GER94809.1"/>
    <property type="molecule type" value="Genomic_DNA"/>
</dbReference>